<accession>A0A8J6JP07</accession>
<dbReference type="InterPro" id="IPR013767">
    <property type="entry name" value="PAS_fold"/>
</dbReference>
<dbReference type="InterPro" id="IPR043128">
    <property type="entry name" value="Rev_trsase/Diguanyl_cyclase"/>
</dbReference>
<feature type="domain" description="PAS" evidence="1">
    <location>
        <begin position="127"/>
        <end position="184"/>
    </location>
</feature>
<feature type="domain" description="PAS" evidence="1">
    <location>
        <begin position="251"/>
        <end position="296"/>
    </location>
</feature>
<dbReference type="CDD" id="cd00130">
    <property type="entry name" value="PAS"/>
    <property type="match status" value="1"/>
</dbReference>
<dbReference type="NCBIfam" id="TIGR00254">
    <property type="entry name" value="GGDEF"/>
    <property type="match status" value="1"/>
</dbReference>
<name>A0A8J6JP07_9FIRM</name>
<sequence length="528" mass="60086">MYECKLDVVIFTLGPVLPEIVRSAVPLEHYEHHIEVFDAFSAAAASRADILLLDLPAEGGTDELRRLCKPRAALIACLPAPAAAALADGELAALDDVWVTPLEPRLAALRLRRLLERIKLEKDCWLTRLYLDTTIDSIPDMVWFKAKDGTHVKVNKAFCHTVGKTREDVTGKDHCYIWDVSREDFERGEFVCRETEELVMQRRATCQFTEKVKSQHGMRQFKTYKSPLIDESGEIMGTVGIGHDETDLENMGAELEIILRSMPFAILVWDDKGIIVNANEKFESYFGVRRDEIVGRRHDMWEADHAGVKTRPGEDGRLEIRVAPSDAREERILKTHLEPIYDVFHTEVGRLCIFRDVTVERALERQLIQNLNTDFLTGLCNRRHFYHYMADERSGRPVSLLYLDLDRFKEVNDTYGHQVGDQALIETARLLRESFPEAFIARLGGDEFIIALLGDQPLPALRDRAHTFQRRMEETFSAMPRFRLLSACIGVARSGDPDMDIDTLLQQSDAALYAAKERGMGQCCVFGE</sequence>
<evidence type="ECO:0000259" key="2">
    <source>
        <dbReference type="PROSITE" id="PS50887"/>
    </source>
</evidence>
<dbReference type="Gene3D" id="3.30.70.270">
    <property type="match status" value="1"/>
</dbReference>
<evidence type="ECO:0000259" key="1">
    <source>
        <dbReference type="PROSITE" id="PS50112"/>
    </source>
</evidence>
<dbReference type="AlphaFoldDB" id="A0A8J6JP07"/>
<dbReference type="NCBIfam" id="TIGR00229">
    <property type="entry name" value="sensory_box"/>
    <property type="match status" value="2"/>
</dbReference>
<dbReference type="InterPro" id="IPR000160">
    <property type="entry name" value="GGDEF_dom"/>
</dbReference>
<dbReference type="SMART" id="SM00267">
    <property type="entry name" value="GGDEF"/>
    <property type="match status" value="1"/>
</dbReference>
<dbReference type="InterPro" id="IPR013656">
    <property type="entry name" value="PAS_4"/>
</dbReference>
<organism evidence="3 4">
    <name type="scientific">Lawsonibacter faecis</name>
    <dbReference type="NCBI Taxonomy" id="2763052"/>
    <lineage>
        <taxon>Bacteria</taxon>
        <taxon>Bacillati</taxon>
        <taxon>Bacillota</taxon>
        <taxon>Clostridia</taxon>
        <taxon>Eubacteriales</taxon>
        <taxon>Oscillospiraceae</taxon>
        <taxon>Lawsonibacter</taxon>
    </lineage>
</organism>
<protein>
    <submittedName>
        <fullName evidence="3">Diguanylate cyclase</fullName>
    </submittedName>
</protein>
<dbReference type="RefSeq" id="WP_186920057.1">
    <property type="nucleotide sequence ID" value="NZ_JACOPQ010000013.1"/>
</dbReference>
<dbReference type="GO" id="GO:0006355">
    <property type="term" value="P:regulation of DNA-templated transcription"/>
    <property type="evidence" value="ECO:0007669"/>
    <property type="project" value="InterPro"/>
</dbReference>
<dbReference type="EMBL" id="JACOPQ010000013">
    <property type="protein sequence ID" value="MBC5738280.1"/>
    <property type="molecule type" value="Genomic_DNA"/>
</dbReference>
<dbReference type="SUPFAM" id="SSF55785">
    <property type="entry name" value="PYP-like sensor domain (PAS domain)"/>
    <property type="match status" value="2"/>
</dbReference>
<dbReference type="Pfam" id="PF00990">
    <property type="entry name" value="GGDEF"/>
    <property type="match status" value="1"/>
</dbReference>
<dbReference type="SMART" id="SM00091">
    <property type="entry name" value="PAS"/>
    <property type="match status" value="2"/>
</dbReference>
<dbReference type="Pfam" id="PF00989">
    <property type="entry name" value="PAS"/>
    <property type="match status" value="1"/>
</dbReference>
<dbReference type="InterPro" id="IPR029787">
    <property type="entry name" value="Nucleotide_cyclase"/>
</dbReference>
<dbReference type="InterPro" id="IPR035965">
    <property type="entry name" value="PAS-like_dom_sf"/>
</dbReference>
<dbReference type="Pfam" id="PF08448">
    <property type="entry name" value="PAS_4"/>
    <property type="match status" value="1"/>
</dbReference>
<dbReference type="PROSITE" id="PS50887">
    <property type="entry name" value="GGDEF"/>
    <property type="match status" value="1"/>
</dbReference>
<dbReference type="InterPro" id="IPR000014">
    <property type="entry name" value="PAS"/>
</dbReference>
<dbReference type="Proteomes" id="UP000607645">
    <property type="component" value="Unassembled WGS sequence"/>
</dbReference>
<dbReference type="SUPFAM" id="SSF55073">
    <property type="entry name" value="Nucleotide cyclase"/>
    <property type="match status" value="1"/>
</dbReference>
<evidence type="ECO:0000313" key="3">
    <source>
        <dbReference type="EMBL" id="MBC5738280.1"/>
    </source>
</evidence>
<dbReference type="PANTHER" id="PTHR44757">
    <property type="entry name" value="DIGUANYLATE CYCLASE DGCP"/>
    <property type="match status" value="1"/>
</dbReference>
<dbReference type="Gene3D" id="3.30.450.20">
    <property type="entry name" value="PAS domain"/>
    <property type="match status" value="2"/>
</dbReference>
<reference evidence="3" key="1">
    <citation type="submission" date="2020-08" db="EMBL/GenBank/DDBJ databases">
        <title>Genome public.</title>
        <authorList>
            <person name="Liu C."/>
            <person name="Sun Q."/>
        </authorList>
    </citation>
    <scope>NUCLEOTIDE SEQUENCE</scope>
    <source>
        <strain evidence="3">NSJ-52</strain>
    </source>
</reference>
<evidence type="ECO:0000313" key="4">
    <source>
        <dbReference type="Proteomes" id="UP000607645"/>
    </source>
</evidence>
<dbReference type="CDD" id="cd01949">
    <property type="entry name" value="GGDEF"/>
    <property type="match status" value="1"/>
</dbReference>
<feature type="domain" description="GGDEF" evidence="2">
    <location>
        <begin position="396"/>
        <end position="528"/>
    </location>
</feature>
<gene>
    <name evidence="3" type="ORF">H8S62_14800</name>
</gene>
<dbReference type="InterPro" id="IPR052155">
    <property type="entry name" value="Biofilm_reg_signaling"/>
</dbReference>
<keyword evidence="4" id="KW-1185">Reference proteome</keyword>
<dbReference type="PROSITE" id="PS50112">
    <property type="entry name" value="PAS"/>
    <property type="match status" value="2"/>
</dbReference>
<dbReference type="PANTHER" id="PTHR44757:SF2">
    <property type="entry name" value="BIOFILM ARCHITECTURE MAINTENANCE PROTEIN MBAA"/>
    <property type="match status" value="1"/>
</dbReference>
<comment type="caution">
    <text evidence="3">The sequence shown here is derived from an EMBL/GenBank/DDBJ whole genome shotgun (WGS) entry which is preliminary data.</text>
</comment>
<proteinExistence type="predicted"/>